<evidence type="ECO:0000313" key="1">
    <source>
        <dbReference type="EMBL" id="KAJ6971466.1"/>
    </source>
</evidence>
<organism evidence="1 2">
    <name type="scientific">Populus alba x Populus x berolinensis</name>
    <dbReference type="NCBI Taxonomy" id="444605"/>
    <lineage>
        <taxon>Eukaryota</taxon>
        <taxon>Viridiplantae</taxon>
        <taxon>Streptophyta</taxon>
        <taxon>Embryophyta</taxon>
        <taxon>Tracheophyta</taxon>
        <taxon>Spermatophyta</taxon>
        <taxon>Magnoliopsida</taxon>
        <taxon>eudicotyledons</taxon>
        <taxon>Gunneridae</taxon>
        <taxon>Pentapetalae</taxon>
        <taxon>rosids</taxon>
        <taxon>fabids</taxon>
        <taxon>Malpighiales</taxon>
        <taxon>Salicaceae</taxon>
        <taxon>Saliceae</taxon>
        <taxon>Populus</taxon>
    </lineage>
</organism>
<sequence length="104" mass="12042">MYTDLMEVVGSVKELIEEIAMTRLRKESLAVKSETMASSFPLHANSVHNWLVSLEATFLAVIAQEGSYGIFFPLQNGFCFFLYEYDIYFLKKNSLIQRLEYARK</sequence>
<dbReference type="Proteomes" id="UP001164929">
    <property type="component" value="Chromosome 14"/>
</dbReference>
<dbReference type="AlphaFoldDB" id="A0AAD6PXS4"/>
<name>A0AAD6PXS4_9ROSI</name>
<comment type="caution">
    <text evidence="1">The sequence shown here is derived from an EMBL/GenBank/DDBJ whole genome shotgun (WGS) entry which is preliminary data.</text>
</comment>
<proteinExistence type="predicted"/>
<keyword evidence="2" id="KW-1185">Reference proteome</keyword>
<evidence type="ECO:0000313" key="2">
    <source>
        <dbReference type="Proteomes" id="UP001164929"/>
    </source>
</evidence>
<gene>
    <name evidence="1" type="ORF">NC653_032080</name>
</gene>
<protein>
    <submittedName>
        <fullName evidence="1">Uncharacterized protein</fullName>
    </submittedName>
</protein>
<accession>A0AAD6PXS4</accession>
<dbReference type="EMBL" id="JAQIZT010000014">
    <property type="protein sequence ID" value="KAJ6971466.1"/>
    <property type="molecule type" value="Genomic_DNA"/>
</dbReference>
<reference evidence="1" key="1">
    <citation type="journal article" date="2023" name="Mol. Ecol. Resour.">
        <title>Chromosome-level genome assembly of a triploid poplar Populus alba 'Berolinensis'.</title>
        <authorList>
            <person name="Chen S."/>
            <person name="Yu Y."/>
            <person name="Wang X."/>
            <person name="Wang S."/>
            <person name="Zhang T."/>
            <person name="Zhou Y."/>
            <person name="He R."/>
            <person name="Meng N."/>
            <person name="Wang Y."/>
            <person name="Liu W."/>
            <person name="Liu Z."/>
            <person name="Liu J."/>
            <person name="Guo Q."/>
            <person name="Huang H."/>
            <person name="Sederoff R.R."/>
            <person name="Wang G."/>
            <person name="Qu G."/>
            <person name="Chen S."/>
        </authorList>
    </citation>
    <scope>NUCLEOTIDE SEQUENCE</scope>
    <source>
        <strain evidence="1">SC-2020</strain>
    </source>
</reference>